<evidence type="ECO:0000256" key="4">
    <source>
        <dbReference type="ARBA" id="ARBA00022729"/>
    </source>
</evidence>
<evidence type="ECO:0000256" key="8">
    <source>
        <dbReference type="PIRSR" id="PIRSR615500-1"/>
    </source>
</evidence>
<keyword evidence="7" id="KW-0325">Glycoprotein</keyword>
<keyword evidence="2" id="KW-0964">Secreted</keyword>
<keyword evidence="6 9" id="KW-0720">Serine protease</keyword>
<keyword evidence="5 9" id="KW-0378">Hydrolase</keyword>
<dbReference type="InterPro" id="IPR006644">
    <property type="entry name" value="Cadg"/>
</dbReference>
<reference evidence="13 14" key="1">
    <citation type="submission" date="2019-12" db="EMBL/GenBank/DDBJ databases">
        <title>Shewanella insulae sp. nov., isolated from a tidal flat.</title>
        <authorList>
            <person name="Yoon J.-H."/>
        </authorList>
    </citation>
    <scope>NUCLEOTIDE SEQUENCE [LARGE SCALE GENOMIC DNA]</scope>
    <source>
        <strain evidence="13 14">JBTF-M18</strain>
    </source>
</reference>
<dbReference type="InterPro" id="IPR023828">
    <property type="entry name" value="Peptidase_S8_Ser-AS"/>
</dbReference>
<dbReference type="InterPro" id="IPR036852">
    <property type="entry name" value="Peptidase_S8/S53_dom_sf"/>
</dbReference>
<feature type="domain" description="Dystroglycan-type cadherin-like" evidence="12">
    <location>
        <begin position="1077"/>
        <end position="1168"/>
    </location>
</feature>
<evidence type="ECO:0000256" key="5">
    <source>
        <dbReference type="ARBA" id="ARBA00022801"/>
    </source>
</evidence>
<evidence type="ECO:0000259" key="12">
    <source>
        <dbReference type="SMART" id="SM00736"/>
    </source>
</evidence>
<dbReference type="SUPFAM" id="SSF52025">
    <property type="entry name" value="PA domain"/>
    <property type="match status" value="1"/>
</dbReference>
<dbReference type="InterPro" id="IPR023827">
    <property type="entry name" value="Peptidase_S8_Asp-AS"/>
</dbReference>
<dbReference type="InterPro" id="IPR046450">
    <property type="entry name" value="PA_dom_sf"/>
</dbReference>
<dbReference type="InterPro" id="IPR022398">
    <property type="entry name" value="Peptidase_S8_His-AS"/>
</dbReference>
<dbReference type="CDD" id="cd04852">
    <property type="entry name" value="Peptidases_S8_3"/>
    <property type="match status" value="1"/>
</dbReference>
<dbReference type="GO" id="GO:0005576">
    <property type="term" value="C:extracellular region"/>
    <property type="evidence" value="ECO:0007669"/>
    <property type="project" value="UniProtKB-SubCell"/>
</dbReference>
<dbReference type="SUPFAM" id="SSF52743">
    <property type="entry name" value="Subtilisin-like"/>
    <property type="match status" value="1"/>
</dbReference>
<dbReference type="Gene3D" id="3.40.50.200">
    <property type="entry name" value="Peptidase S8/S53 domain"/>
    <property type="match status" value="1"/>
</dbReference>
<dbReference type="AlphaFoldDB" id="A0A6L7HUF1"/>
<evidence type="ECO:0000313" key="14">
    <source>
        <dbReference type="Proteomes" id="UP000474778"/>
    </source>
</evidence>
<gene>
    <name evidence="13" type="ORF">GNT65_04485</name>
</gene>
<dbReference type="Pfam" id="PF00082">
    <property type="entry name" value="Peptidase_S8"/>
    <property type="match status" value="1"/>
</dbReference>
<dbReference type="EMBL" id="WRPA01000003">
    <property type="protein sequence ID" value="MXR67929.1"/>
    <property type="molecule type" value="Genomic_DNA"/>
</dbReference>
<dbReference type="PROSITE" id="PS51892">
    <property type="entry name" value="SUBTILASE"/>
    <property type="match status" value="1"/>
</dbReference>
<dbReference type="PROSITE" id="PS00137">
    <property type="entry name" value="SUBTILASE_HIS"/>
    <property type="match status" value="1"/>
</dbReference>
<comment type="similarity">
    <text evidence="9 10">Belongs to the peptidase S8 family.</text>
</comment>
<dbReference type="PROSITE" id="PS00136">
    <property type="entry name" value="SUBTILASE_ASP"/>
    <property type="match status" value="1"/>
</dbReference>
<dbReference type="Gene3D" id="2.60.40.10">
    <property type="entry name" value="Immunoglobulins"/>
    <property type="match status" value="1"/>
</dbReference>
<dbReference type="InterPro" id="IPR013783">
    <property type="entry name" value="Ig-like_fold"/>
</dbReference>
<evidence type="ECO:0000256" key="11">
    <source>
        <dbReference type="SAM" id="SignalP"/>
    </source>
</evidence>
<dbReference type="PROSITE" id="PS00138">
    <property type="entry name" value="SUBTILASE_SER"/>
    <property type="match status" value="1"/>
</dbReference>
<feature type="chain" id="PRO_5026847394" evidence="11">
    <location>
        <begin position="24"/>
        <end position="1200"/>
    </location>
</feature>
<feature type="active site" description="Charge relay system" evidence="8 9">
    <location>
        <position position="636"/>
    </location>
</feature>
<keyword evidence="3 9" id="KW-0645">Protease</keyword>
<evidence type="ECO:0000256" key="7">
    <source>
        <dbReference type="ARBA" id="ARBA00023180"/>
    </source>
</evidence>
<dbReference type="RefSeq" id="WP_160793919.1">
    <property type="nucleotide sequence ID" value="NZ_WRPA01000003.1"/>
</dbReference>
<evidence type="ECO:0000256" key="3">
    <source>
        <dbReference type="ARBA" id="ARBA00022670"/>
    </source>
</evidence>
<dbReference type="InterPro" id="IPR015500">
    <property type="entry name" value="Peptidase_S8_subtilisin-rel"/>
</dbReference>
<accession>A0A6L7HUF1</accession>
<evidence type="ECO:0000256" key="10">
    <source>
        <dbReference type="RuleBase" id="RU003355"/>
    </source>
</evidence>
<evidence type="ECO:0000256" key="1">
    <source>
        <dbReference type="ARBA" id="ARBA00004613"/>
    </source>
</evidence>
<dbReference type="Pfam" id="PF02225">
    <property type="entry name" value="PA"/>
    <property type="match status" value="1"/>
</dbReference>
<evidence type="ECO:0000256" key="6">
    <source>
        <dbReference type="ARBA" id="ARBA00022825"/>
    </source>
</evidence>
<proteinExistence type="inferred from homology"/>
<dbReference type="InterPro" id="IPR000209">
    <property type="entry name" value="Peptidase_S8/S53_dom"/>
</dbReference>
<dbReference type="InterPro" id="IPR034197">
    <property type="entry name" value="Peptidases_S8_3"/>
</dbReference>
<feature type="signal peptide" evidence="11">
    <location>
        <begin position="1"/>
        <end position="23"/>
    </location>
</feature>
<sequence>MKSSRRNLLLSALSVAIASTCYADPSASGFSDGTKPVQTIIPGQEKLKLERADKQRSDGMYFVRFKEAPVASYDGSLAGFAATNIQVNQANKQASGLLNSQSKASLQYRGYLKQLQAKVKQRLNGKLKRILTPTQEYQLIVNAMAVKLKPGEADIIAKDPEVLSVEPIGLHYIQTSTGPEFIGAKQVWQGDETASATKGEGVIVGVMDTGINANHPSFAEVGADGYQHKNPLGDGQYLGDCQQYSQFCNGKLIGIISYPELVQHRLDTADSLDDPNYDDLENKTQVGYDFNGHGSHVASTATGNILHDVNFYLQVTEEDGTVIAEKSDFEFDAISGVAPHANLVSYQVCDDAGSCYPEFTLKAIEHAIENGVQVLNYSVGGSARDPWSSIDAEAFLNAREAGIHVAVAAGNAGPSASTIGSPGNAPWVTTVAAYSHDLEFKQKSLTNMSGGETPPGDMTGYGVTKGVTGKVILAASVDPDNAQCTDPFETGSFDGEIVVCERGVNARVRKGINVKEGGAGGMILINMPGGADSLNHDNHVLPAIHLDADNGERLTLWLASGEGHQATIAATETTRDPSLGDIAGVFTSRGPNLPYTNIFSPDIAAPGVNIYAANAEDRIFEGQIGHIPYVSFSGTSMASPHVAGAYALLKATHPDWTPAQAQSAFMSTAHQTTYKDDDFDGTLERSDFFAQGAGSLRINQALKAGLLLDIDKAGYLAANPEIGGDPTNLNTSSMVQNQCISNCTWTRTVTATQASSWTAEYEYLNPGFTLEVTPANFSLNAGESQELTIKATANINLVDEWVHGYIKLNNADATMSDTHLQTTIGFKAGQVAEEVSAELNNVDNSILIEDIFTSGSNSLQVKGFGLFKAQSYTGSAIGSSNDAERGSPHSNPEVIFSVPTVVKPYTKRLVVEITDTTSPDMDLYVGIDENGDGMPDAYEMYYSLLCLSGEVDSKERCILENPPTGNYWIFAHNYEGRVEDEADEVTMEITHVNYSNQASFDITAPSQVAQDEIFDISLTVDGYLDDSQTLEPLEADATYYGLLELGTTPDLKRNIGATLIKVKGLEPVEVPQNTAPVLANPIADVQTQLSEQGSALVTIDLSQVFSDAEGDALTLSATGVEGLTLDGTRLEMKFTASGAYPIVISASDGELSTQAQFTVNVTAAPIVPVEPPSESSDGGTLGLYALLTLLLLGRGRRQYA</sequence>
<comment type="caution">
    <text evidence="13">The sequence shown here is derived from an EMBL/GenBank/DDBJ whole genome shotgun (WGS) entry which is preliminary data.</text>
</comment>
<dbReference type="Gene3D" id="3.50.30.30">
    <property type="match status" value="1"/>
</dbReference>
<comment type="subcellular location">
    <subcellularLocation>
        <location evidence="1">Secreted</location>
    </subcellularLocation>
</comment>
<dbReference type="CDD" id="cd02120">
    <property type="entry name" value="PA_subtilisin_like"/>
    <property type="match status" value="1"/>
</dbReference>
<dbReference type="PANTHER" id="PTHR10795">
    <property type="entry name" value="PROPROTEIN CONVERTASE SUBTILISIN/KEXIN"/>
    <property type="match status" value="1"/>
</dbReference>
<evidence type="ECO:0000256" key="2">
    <source>
        <dbReference type="ARBA" id="ARBA00022525"/>
    </source>
</evidence>
<organism evidence="13 14">
    <name type="scientific">Shewanella insulae</name>
    <dbReference type="NCBI Taxonomy" id="2681496"/>
    <lineage>
        <taxon>Bacteria</taxon>
        <taxon>Pseudomonadati</taxon>
        <taxon>Pseudomonadota</taxon>
        <taxon>Gammaproteobacteria</taxon>
        <taxon>Alteromonadales</taxon>
        <taxon>Shewanellaceae</taxon>
        <taxon>Shewanella</taxon>
    </lineage>
</organism>
<dbReference type="Proteomes" id="UP000474778">
    <property type="component" value="Unassembled WGS sequence"/>
</dbReference>
<dbReference type="InterPro" id="IPR041469">
    <property type="entry name" value="Subtilisin-like_FN3"/>
</dbReference>
<evidence type="ECO:0000313" key="13">
    <source>
        <dbReference type="EMBL" id="MXR67929.1"/>
    </source>
</evidence>
<dbReference type="SMART" id="SM00736">
    <property type="entry name" value="CADG"/>
    <property type="match status" value="1"/>
</dbReference>
<feature type="active site" description="Charge relay system" evidence="8 9">
    <location>
        <position position="293"/>
    </location>
</feature>
<dbReference type="InterPro" id="IPR045051">
    <property type="entry name" value="SBT"/>
</dbReference>
<feature type="active site" description="Charge relay system" evidence="8 9">
    <location>
        <position position="208"/>
    </location>
</feature>
<dbReference type="InterPro" id="IPR003137">
    <property type="entry name" value="PA_domain"/>
</dbReference>
<dbReference type="Pfam" id="PF17766">
    <property type="entry name" value="fn3_6"/>
    <property type="match status" value="1"/>
</dbReference>
<protein>
    <submittedName>
        <fullName evidence="13">S8 family serine peptidase</fullName>
    </submittedName>
</protein>
<keyword evidence="14" id="KW-1185">Reference proteome</keyword>
<dbReference type="GO" id="GO:0006508">
    <property type="term" value="P:proteolysis"/>
    <property type="evidence" value="ECO:0007669"/>
    <property type="project" value="UniProtKB-KW"/>
</dbReference>
<name>A0A6L7HUF1_9GAMM</name>
<dbReference type="GO" id="GO:0004252">
    <property type="term" value="F:serine-type endopeptidase activity"/>
    <property type="evidence" value="ECO:0007669"/>
    <property type="project" value="UniProtKB-UniRule"/>
</dbReference>
<dbReference type="GO" id="GO:0016020">
    <property type="term" value="C:membrane"/>
    <property type="evidence" value="ECO:0007669"/>
    <property type="project" value="InterPro"/>
</dbReference>
<keyword evidence="4 11" id="KW-0732">Signal</keyword>
<dbReference type="PRINTS" id="PR00723">
    <property type="entry name" value="SUBTILISIN"/>
</dbReference>
<evidence type="ECO:0000256" key="9">
    <source>
        <dbReference type="PROSITE-ProRule" id="PRU01240"/>
    </source>
</evidence>